<sequence>MILLHHAEVSLGQYMGLDGSVCPLIKYATDSAFTAPYLLDQLLALSALHLTTTDPSNSLEYYHQATKLQTRALELFNHMKEDISEQNCIPNFLFASLLGIHVLRETLFHYQDNLGTFIDAFVRYAQLHRGVRAVTNTYWDTIVQSDLEPLLYIRYMSAEAEKQEPGTETVPLKKFLATSKLGFESIKACQGALEWVQWVLDLSKVYASRADLAAHAVVAWPLLISREYIEILHQHQPEALVVFSYYAALLHRQRNFWVFGDSGSRVFHMISRNLGTFWHDQLAWPTQVLNDL</sequence>
<keyword evidence="3" id="KW-1185">Reference proteome</keyword>
<dbReference type="OrthoDB" id="4937900at2759"/>
<reference evidence="3" key="1">
    <citation type="journal article" date="2013" name="Genome Announc.">
        <title>Draft genome sequence of the grapevine dieback fungus Eutypa lata UCR-EL1.</title>
        <authorList>
            <person name="Blanco-Ulate B."/>
            <person name="Rolshausen P.E."/>
            <person name="Cantu D."/>
        </authorList>
    </citation>
    <scope>NUCLEOTIDE SEQUENCE [LARGE SCALE GENOMIC DNA]</scope>
    <source>
        <strain evidence="3">UCR-EL1</strain>
    </source>
</reference>
<dbReference type="Pfam" id="PF11951">
    <property type="entry name" value="Fungal_trans_2"/>
    <property type="match status" value="1"/>
</dbReference>
<dbReference type="KEGG" id="ela:UCREL1_7858"/>
<dbReference type="InterPro" id="IPR021858">
    <property type="entry name" value="Fun_TF"/>
</dbReference>
<accession>M7SLD1</accession>
<protein>
    <submittedName>
        <fullName evidence="2">Putative c6 finger domain-containing protein</fullName>
    </submittedName>
</protein>
<keyword evidence="1" id="KW-0539">Nucleus</keyword>
<evidence type="ECO:0000313" key="3">
    <source>
        <dbReference type="Proteomes" id="UP000012174"/>
    </source>
</evidence>
<dbReference type="eggNOG" id="ENOG502SVCF">
    <property type="taxonomic scope" value="Eukaryota"/>
</dbReference>
<gene>
    <name evidence="2" type="ORF">UCREL1_7858</name>
</gene>
<dbReference type="AlphaFoldDB" id="M7SLD1"/>
<dbReference type="STRING" id="1287681.M7SLD1"/>
<dbReference type="InterPro" id="IPR053157">
    <property type="entry name" value="Sterol_Uptake_Regulator"/>
</dbReference>
<name>M7SLD1_EUTLA</name>
<dbReference type="EMBL" id="KB706924">
    <property type="protein sequence ID" value="EMR65178.1"/>
    <property type="molecule type" value="Genomic_DNA"/>
</dbReference>
<organism evidence="2 3">
    <name type="scientific">Eutypa lata (strain UCR-EL1)</name>
    <name type="common">Grapevine dieback disease fungus</name>
    <name type="synonym">Eutypa armeniacae</name>
    <dbReference type="NCBI Taxonomy" id="1287681"/>
    <lineage>
        <taxon>Eukaryota</taxon>
        <taxon>Fungi</taxon>
        <taxon>Dikarya</taxon>
        <taxon>Ascomycota</taxon>
        <taxon>Pezizomycotina</taxon>
        <taxon>Sordariomycetes</taxon>
        <taxon>Xylariomycetidae</taxon>
        <taxon>Xylariales</taxon>
        <taxon>Diatrypaceae</taxon>
        <taxon>Eutypa</taxon>
    </lineage>
</organism>
<dbReference type="PANTHER" id="PTHR47784:SF4">
    <property type="entry name" value="ZN(II)2CYS6 TRANSCRIPTION FACTOR (EUROFUNG)"/>
    <property type="match status" value="1"/>
</dbReference>
<dbReference type="OMA" id="LGHDENT"/>
<evidence type="ECO:0000313" key="2">
    <source>
        <dbReference type="EMBL" id="EMR65178.1"/>
    </source>
</evidence>
<evidence type="ECO:0000256" key="1">
    <source>
        <dbReference type="ARBA" id="ARBA00023242"/>
    </source>
</evidence>
<proteinExistence type="predicted"/>
<dbReference type="PANTHER" id="PTHR47784">
    <property type="entry name" value="STEROL UPTAKE CONTROL PROTEIN 2"/>
    <property type="match status" value="1"/>
</dbReference>
<dbReference type="Proteomes" id="UP000012174">
    <property type="component" value="Unassembled WGS sequence"/>
</dbReference>
<dbReference type="HOGENOM" id="CLU_024934_2_1_1"/>
<dbReference type="GO" id="GO:0001228">
    <property type="term" value="F:DNA-binding transcription activator activity, RNA polymerase II-specific"/>
    <property type="evidence" value="ECO:0007669"/>
    <property type="project" value="TreeGrafter"/>
</dbReference>